<evidence type="ECO:0000313" key="1">
    <source>
        <dbReference type="EMBL" id="ETO02631.1"/>
    </source>
</evidence>
<dbReference type="Proteomes" id="UP000023152">
    <property type="component" value="Unassembled WGS sequence"/>
</dbReference>
<gene>
    <name evidence="1" type="ORF">RFI_34787</name>
</gene>
<organism evidence="1 2">
    <name type="scientific">Reticulomyxa filosa</name>
    <dbReference type="NCBI Taxonomy" id="46433"/>
    <lineage>
        <taxon>Eukaryota</taxon>
        <taxon>Sar</taxon>
        <taxon>Rhizaria</taxon>
        <taxon>Retaria</taxon>
        <taxon>Foraminifera</taxon>
        <taxon>Monothalamids</taxon>
        <taxon>Reticulomyxidae</taxon>
        <taxon>Reticulomyxa</taxon>
    </lineage>
</organism>
<evidence type="ECO:0000313" key="2">
    <source>
        <dbReference type="Proteomes" id="UP000023152"/>
    </source>
</evidence>
<dbReference type="AlphaFoldDB" id="X6LML8"/>
<protein>
    <submittedName>
        <fullName evidence="1">Uncharacterized protein</fullName>
    </submittedName>
</protein>
<name>X6LML8_RETFI</name>
<proteinExistence type="predicted"/>
<comment type="caution">
    <text evidence="1">The sequence shown here is derived from an EMBL/GenBank/DDBJ whole genome shotgun (WGS) entry which is preliminary data.</text>
</comment>
<reference evidence="1 2" key="1">
    <citation type="journal article" date="2013" name="Curr. Biol.">
        <title>The Genome of the Foraminiferan Reticulomyxa filosa.</title>
        <authorList>
            <person name="Glockner G."/>
            <person name="Hulsmann N."/>
            <person name="Schleicher M."/>
            <person name="Noegel A.A."/>
            <person name="Eichinger L."/>
            <person name="Gallinger C."/>
            <person name="Pawlowski J."/>
            <person name="Sierra R."/>
            <person name="Euteneuer U."/>
            <person name="Pillet L."/>
            <person name="Moustafa A."/>
            <person name="Platzer M."/>
            <person name="Groth M."/>
            <person name="Szafranski K."/>
            <person name="Schliwa M."/>
        </authorList>
    </citation>
    <scope>NUCLEOTIDE SEQUENCE [LARGE SCALE GENOMIC DNA]</scope>
</reference>
<accession>X6LML8</accession>
<dbReference type="EMBL" id="ASPP01035295">
    <property type="protein sequence ID" value="ETO02631.1"/>
    <property type="molecule type" value="Genomic_DNA"/>
</dbReference>
<sequence length="123" mass="14599">MSNTIIAIVTIVQLCMELTKLKGKKIVVEKFYEERESLIGTFDRQIYSSFHNNILQKINIFIQCFFWVICKHIKKSKRYLQTKMDHSANFSPISKSIQFINKILYKQVTLKLNKHKKRDVTLT</sequence>
<keyword evidence="2" id="KW-1185">Reference proteome</keyword>